<organism evidence="2 3">
    <name type="scientific">Vigna mungo</name>
    <name type="common">Black gram</name>
    <name type="synonym">Phaseolus mungo</name>
    <dbReference type="NCBI Taxonomy" id="3915"/>
    <lineage>
        <taxon>Eukaryota</taxon>
        <taxon>Viridiplantae</taxon>
        <taxon>Streptophyta</taxon>
        <taxon>Embryophyta</taxon>
        <taxon>Tracheophyta</taxon>
        <taxon>Spermatophyta</taxon>
        <taxon>Magnoliopsida</taxon>
        <taxon>eudicotyledons</taxon>
        <taxon>Gunneridae</taxon>
        <taxon>Pentapetalae</taxon>
        <taxon>rosids</taxon>
        <taxon>fabids</taxon>
        <taxon>Fabales</taxon>
        <taxon>Fabaceae</taxon>
        <taxon>Papilionoideae</taxon>
        <taxon>50 kb inversion clade</taxon>
        <taxon>NPAAA clade</taxon>
        <taxon>indigoferoid/millettioid clade</taxon>
        <taxon>Phaseoleae</taxon>
        <taxon>Vigna</taxon>
    </lineage>
</organism>
<gene>
    <name evidence="2" type="ORF">V8G54_024151</name>
</gene>
<evidence type="ECO:0000256" key="1">
    <source>
        <dbReference type="SAM" id="MobiDB-lite"/>
    </source>
</evidence>
<protein>
    <submittedName>
        <fullName evidence="2">Uncharacterized protein</fullName>
    </submittedName>
</protein>
<dbReference type="EMBL" id="CP144694">
    <property type="protein sequence ID" value="WVZ03345.1"/>
    <property type="molecule type" value="Genomic_DNA"/>
</dbReference>
<evidence type="ECO:0000313" key="3">
    <source>
        <dbReference type="Proteomes" id="UP001374535"/>
    </source>
</evidence>
<evidence type="ECO:0000313" key="2">
    <source>
        <dbReference type="EMBL" id="WVZ03345.1"/>
    </source>
</evidence>
<reference evidence="2 3" key="1">
    <citation type="journal article" date="2023" name="Life. Sci Alliance">
        <title>Evolutionary insights into 3D genome organization and epigenetic landscape of Vigna mungo.</title>
        <authorList>
            <person name="Junaid A."/>
            <person name="Singh B."/>
            <person name="Bhatia S."/>
        </authorList>
    </citation>
    <scope>NUCLEOTIDE SEQUENCE [LARGE SCALE GENOMIC DNA]</scope>
    <source>
        <strain evidence="2">Urdbean</strain>
    </source>
</reference>
<keyword evidence="3" id="KW-1185">Reference proteome</keyword>
<feature type="non-terminal residue" evidence="2">
    <location>
        <position position="1"/>
    </location>
</feature>
<name>A0AAQ3N4D5_VIGMU</name>
<proteinExistence type="predicted"/>
<accession>A0AAQ3N4D5</accession>
<sequence length="217" mass="24501">LNTHLLTKFHQTDQSKHATSPLPRQHLLQPFSRNPNFRNLADAPDSPPHQIRRRTRFAADSRPPHGSTRIQVPRASNHQRRPPFNFSISNRTTHDASHHRVVAIIILARGSSFRNHGISSIDASIHGNLQTQKNQKRTDPYHPSNHHDVELRLPSTIFFLASFAATFPKPSSTINVHHQCCRATTCESNNPLSGHHGFNSHCITIINLEPAKPNQKI</sequence>
<dbReference type="AlphaFoldDB" id="A0AAQ3N4D5"/>
<dbReference type="Proteomes" id="UP001374535">
    <property type="component" value="Chromosome 7"/>
</dbReference>
<feature type="region of interest" description="Disordered" evidence="1">
    <location>
        <begin position="56"/>
        <end position="83"/>
    </location>
</feature>